<feature type="transmembrane region" description="Helical" evidence="6">
    <location>
        <begin position="55"/>
        <end position="76"/>
    </location>
</feature>
<evidence type="ECO:0000256" key="1">
    <source>
        <dbReference type="ARBA" id="ARBA00004141"/>
    </source>
</evidence>
<feature type="transmembrane region" description="Helical" evidence="6">
    <location>
        <begin position="456"/>
        <end position="474"/>
    </location>
</feature>
<evidence type="ECO:0000256" key="3">
    <source>
        <dbReference type="ARBA" id="ARBA00022989"/>
    </source>
</evidence>
<evidence type="ECO:0000256" key="6">
    <source>
        <dbReference type="SAM" id="Phobius"/>
    </source>
</evidence>
<evidence type="ECO:0000313" key="7">
    <source>
        <dbReference type="EMBL" id="GJE95958.1"/>
    </source>
</evidence>
<protein>
    <submittedName>
        <fullName evidence="7">ZIP zinc/iron transport family protein</fullName>
    </submittedName>
</protein>
<comment type="caution">
    <text evidence="7">The sequence shown here is derived from an EMBL/GenBank/DDBJ whole genome shotgun (WGS) entry which is preliminary data.</text>
</comment>
<gene>
    <name evidence="7" type="ORF">PsYK624_121510</name>
</gene>
<sequence>MDPSTPKSLGKAPDIFSSETEVKIATSLGIFLVSLFAVSFPPLSKRLKYLRIPSIVFFLGKHFGTGVILSTAFVHLLPDAFRSLNSKWTGLIVLISLLAIFLVEYVSTAYVDYLHSYSSPPQSPTPSVHERSRSASRSSSTARDEESPLLNKSSPDPNITTTVVPTEATPLLLSQPGADTEEATALLVDAEPIEDIFGRSHHRFETRHAHETHSSSVSGKRISAVALFDEDGRMYGSGDVVGKVAVAPVQGGSSKKREPSHAHSHGHGAHGHTHAHFHGDMEAWHASDEEAHAHDEELPSEEVRVGRRRQIVGILMLQLGIMLHSLVIGLTLSITQGPEFATLVTAILFHQLFEGLSLGVRIAALPSTPSQGAFARMPGHTLKPLLAAAFALTTPAGIAIGLGAFAEHGAAERVRRIQGVMSAASAGMLVYAACVEMLAGDFVMDAMMWRSGLRRQALALCALFTGVCAMSFIGD</sequence>
<feature type="transmembrane region" description="Helical" evidence="6">
    <location>
        <begin position="88"/>
        <end position="111"/>
    </location>
</feature>
<proteinExistence type="predicted"/>
<dbReference type="PANTHER" id="PTHR11040:SF44">
    <property type="entry name" value="PROTEIN ZNTC-RELATED"/>
    <property type="match status" value="1"/>
</dbReference>
<dbReference type="PANTHER" id="PTHR11040">
    <property type="entry name" value="ZINC/IRON TRANSPORTER"/>
    <property type="match status" value="1"/>
</dbReference>
<keyword evidence="2 6" id="KW-0812">Transmembrane</keyword>
<dbReference type="OrthoDB" id="448280at2759"/>
<feature type="transmembrane region" description="Helical" evidence="6">
    <location>
        <begin position="426"/>
        <end position="444"/>
    </location>
</feature>
<evidence type="ECO:0000256" key="4">
    <source>
        <dbReference type="ARBA" id="ARBA00023136"/>
    </source>
</evidence>
<feature type="compositionally biased region" description="Basic residues" evidence="5">
    <location>
        <begin position="262"/>
        <end position="275"/>
    </location>
</feature>
<name>A0A9P3GH95_9APHY</name>
<evidence type="ECO:0000256" key="5">
    <source>
        <dbReference type="SAM" id="MobiDB-lite"/>
    </source>
</evidence>
<organism evidence="7 8">
    <name type="scientific">Phanerochaete sordida</name>
    <dbReference type="NCBI Taxonomy" id="48140"/>
    <lineage>
        <taxon>Eukaryota</taxon>
        <taxon>Fungi</taxon>
        <taxon>Dikarya</taxon>
        <taxon>Basidiomycota</taxon>
        <taxon>Agaricomycotina</taxon>
        <taxon>Agaricomycetes</taxon>
        <taxon>Polyporales</taxon>
        <taxon>Phanerochaetaceae</taxon>
        <taxon>Phanerochaete</taxon>
    </lineage>
</organism>
<comment type="subcellular location">
    <subcellularLocation>
        <location evidence="1">Membrane</location>
        <topology evidence="1">Multi-pass membrane protein</topology>
    </subcellularLocation>
</comment>
<dbReference type="AlphaFoldDB" id="A0A9P3GH95"/>
<feature type="transmembrane region" description="Helical" evidence="6">
    <location>
        <begin position="24"/>
        <end position="43"/>
    </location>
</feature>
<keyword evidence="8" id="KW-1185">Reference proteome</keyword>
<feature type="compositionally biased region" description="Polar residues" evidence="5">
    <location>
        <begin position="150"/>
        <end position="160"/>
    </location>
</feature>
<evidence type="ECO:0000256" key="2">
    <source>
        <dbReference type="ARBA" id="ARBA00022692"/>
    </source>
</evidence>
<dbReference type="GO" id="GO:0005385">
    <property type="term" value="F:zinc ion transmembrane transporter activity"/>
    <property type="evidence" value="ECO:0007669"/>
    <property type="project" value="TreeGrafter"/>
</dbReference>
<dbReference type="Pfam" id="PF02535">
    <property type="entry name" value="Zip"/>
    <property type="match status" value="2"/>
</dbReference>
<dbReference type="InterPro" id="IPR003689">
    <property type="entry name" value="ZIP"/>
</dbReference>
<accession>A0A9P3GH95</accession>
<evidence type="ECO:0000313" key="8">
    <source>
        <dbReference type="Proteomes" id="UP000703269"/>
    </source>
</evidence>
<keyword evidence="3 6" id="KW-1133">Transmembrane helix</keyword>
<dbReference type="Proteomes" id="UP000703269">
    <property type="component" value="Unassembled WGS sequence"/>
</dbReference>
<feature type="transmembrane region" description="Helical" evidence="6">
    <location>
        <begin position="311"/>
        <end position="334"/>
    </location>
</feature>
<dbReference type="EMBL" id="BPQB01000054">
    <property type="protein sequence ID" value="GJE95958.1"/>
    <property type="molecule type" value="Genomic_DNA"/>
</dbReference>
<feature type="transmembrane region" description="Helical" evidence="6">
    <location>
        <begin position="385"/>
        <end position="406"/>
    </location>
</feature>
<feature type="region of interest" description="Disordered" evidence="5">
    <location>
        <begin position="117"/>
        <end position="160"/>
    </location>
</feature>
<dbReference type="GO" id="GO:0005886">
    <property type="term" value="C:plasma membrane"/>
    <property type="evidence" value="ECO:0007669"/>
    <property type="project" value="TreeGrafter"/>
</dbReference>
<feature type="region of interest" description="Disordered" evidence="5">
    <location>
        <begin position="250"/>
        <end position="275"/>
    </location>
</feature>
<reference evidence="7 8" key="1">
    <citation type="submission" date="2021-08" db="EMBL/GenBank/DDBJ databases">
        <title>Draft Genome Sequence of Phanerochaete sordida strain YK-624.</title>
        <authorList>
            <person name="Mori T."/>
            <person name="Dohra H."/>
            <person name="Suzuki T."/>
            <person name="Kawagishi H."/>
            <person name="Hirai H."/>
        </authorList>
    </citation>
    <scope>NUCLEOTIDE SEQUENCE [LARGE SCALE GENOMIC DNA]</scope>
    <source>
        <strain evidence="7 8">YK-624</strain>
    </source>
</reference>
<keyword evidence="4 6" id="KW-0472">Membrane</keyword>
<feature type="transmembrane region" description="Helical" evidence="6">
    <location>
        <begin position="340"/>
        <end position="364"/>
    </location>
</feature>